<sequence>MVSEIKTTKVTFTENGPIMIEGPVTMEGQYGNKATETKTIFLCRCGGSSNKPFCDGTHKKIDFKG</sequence>
<dbReference type="GO" id="GO:0005737">
    <property type="term" value="C:cytoplasm"/>
    <property type="evidence" value="ECO:0007669"/>
    <property type="project" value="UniProtKB-ARBA"/>
</dbReference>
<organism evidence="7 8">
    <name type="scientific">Prolixibacter denitrificans</name>
    <dbReference type="NCBI Taxonomy" id="1541063"/>
    <lineage>
        <taxon>Bacteria</taxon>
        <taxon>Pseudomonadati</taxon>
        <taxon>Bacteroidota</taxon>
        <taxon>Bacteroidia</taxon>
        <taxon>Marinilabiliales</taxon>
        <taxon>Prolixibacteraceae</taxon>
        <taxon>Prolixibacter</taxon>
    </lineage>
</organism>
<feature type="domain" description="Iron-binding zinc finger CDGSH type" evidence="5">
    <location>
        <begin position="15"/>
        <end position="64"/>
    </location>
</feature>
<dbReference type="RefSeq" id="WP_106541288.1">
    <property type="nucleotide sequence ID" value="NZ_BLAU01000001.1"/>
</dbReference>
<keyword evidence="1" id="KW-0001">2Fe-2S</keyword>
<evidence type="ECO:0000313" key="9">
    <source>
        <dbReference type="Proteomes" id="UP000396862"/>
    </source>
</evidence>
<keyword evidence="2" id="KW-0479">Metal-binding</keyword>
<name>A0A2P8CIF3_9BACT</name>
<accession>A0A2P8CIF3</accession>
<evidence type="ECO:0000313" key="8">
    <source>
        <dbReference type="Proteomes" id="UP000240621"/>
    </source>
</evidence>
<keyword evidence="4" id="KW-0411">Iron-sulfur</keyword>
<protein>
    <submittedName>
        <fullName evidence="7">CDGSH-type Zn-finger protein</fullName>
    </submittedName>
</protein>
<reference evidence="7 8" key="1">
    <citation type="submission" date="2018-03" db="EMBL/GenBank/DDBJ databases">
        <title>Genomic Encyclopedia of Archaeal and Bacterial Type Strains, Phase II (KMG-II): from individual species to whole genera.</title>
        <authorList>
            <person name="Goeker M."/>
        </authorList>
    </citation>
    <scope>NUCLEOTIDE SEQUENCE [LARGE SCALE GENOMIC DNA]</scope>
    <source>
        <strain evidence="7 8">DSM 27267</strain>
    </source>
</reference>
<dbReference type="GO" id="GO:0051537">
    <property type="term" value="F:2 iron, 2 sulfur cluster binding"/>
    <property type="evidence" value="ECO:0007669"/>
    <property type="project" value="UniProtKB-KW"/>
</dbReference>
<keyword evidence="9" id="KW-1185">Reference proteome</keyword>
<dbReference type="AlphaFoldDB" id="A0A2P8CIF3"/>
<dbReference type="InterPro" id="IPR018967">
    <property type="entry name" value="FeS-contain_CDGSH-typ"/>
</dbReference>
<gene>
    <name evidence="7" type="ORF">CLV93_102503</name>
    <name evidence="6" type="ORF">JCM18694_11230</name>
</gene>
<evidence type="ECO:0000256" key="4">
    <source>
        <dbReference type="ARBA" id="ARBA00023014"/>
    </source>
</evidence>
<dbReference type="EMBL" id="PYGC01000002">
    <property type="protein sequence ID" value="PSK84712.1"/>
    <property type="molecule type" value="Genomic_DNA"/>
</dbReference>
<dbReference type="Proteomes" id="UP000240621">
    <property type="component" value="Unassembled WGS sequence"/>
</dbReference>
<comment type="caution">
    <text evidence="7">The sequence shown here is derived from an EMBL/GenBank/DDBJ whole genome shotgun (WGS) entry which is preliminary data.</text>
</comment>
<evidence type="ECO:0000256" key="2">
    <source>
        <dbReference type="ARBA" id="ARBA00022723"/>
    </source>
</evidence>
<evidence type="ECO:0000313" key="7">
    <source>
        <dbReference type="EMBL" id="PSK84712.1"/>
    </source>
</evidence>
<dbReference type="Gene3D" id="3.40.5.90">
    <property type="entry name" value="CDGSH iron-sulfur domain, mitoNEET-type"/>
    <property type="match status" value="1"/>
</dbReference>
<dbReference type="Pfam" id="PF09360">
    <property type="entry name" value="zf-CDGSH"/>
    <property type="match status" value="1"/>
</dbReference>
<evidence type="ECO:0000259" key="5">
    <source>
        <dbReference type="SMART" id="SM00704"/>
    </source>
</evidence>
<reference evidence="6 9" key="2">
    <citation type="submission" date="2019-10" db="EMBL/GenBank/DDBJ databases">
        <title>Prolixibacter strains distinguished by the presence of nitrate reductase genes were adept at nitrate-dependent anaerobic corrosion of metallic iron and carbon steel.</title>
        <authorList>
            <person name="Iino T."/>
            <person name="Shono N."/>
            <person name="Ito K."/>
            <person name="Nakamura R."/>
            <person name="Sueoka K."/>
            <person name="Harayama S."/>
            <person name="Ohkuma M."/>
        </authorList>
    </citation>
    <scope>NUCLEOTIDE SEQUENCE [LARGE SCALE GENOMIC DNA]</scope>
    <source>
        <strain evidence="6 9">MIC1-1</strain>
    </source>
</reference>
<evidence type="ECO:0000256" key="3">
    <source>
        <dbReference type="ARBA" id="ARBA00023004"/>
    </source>
</evidence>
<proteinExistence type="predicted"/>
<dbReference type="OrthoDB" id="9795032at2"/>
<evidence type="ECO:0000256" key="1">
    <source>
        <dbReference type="ARBA" id="ARBA00022714"/>
    </source>
</evidence>
<dbReference type="EMBL" id="BLAU01000001">
    <property type="protein sequence ID" value="GET20877.1"/>
    <property type="molecule type" value="Genomic_DNA"/>
</dbReference>
<dbReference type="GO" id="GO:0046872">
    <property type="term" value="F:metal ion binding"/>
    <property type="evidence" value="ECO:0007669"/>
    <property type="project" value="UniProtKB-KW"/>
</dbReference>
<keyword evidence="3" id="KW-0408">Iron</keyword>
<dbReference type="InterPro" id="IPR042216">
    <property type="entry name" value="MitoNEET_CISD"/>
</dbReference>
<dbReference type="SMART" id="SM00704">
    <property type="entry name" value="ZnF_CDGSH"/>
    <property type="match status" value="1"/>
</dbReference>
<evidence type="ECO:0000313" key="6">
    <source>
        <dbReference type="EMBL" id="GET20877.1"/>
    </source>
</evidence>
<dbReference type="Proteomes" id="UP000396862">
    <property type="component" value="Unassembled WGS sequence"/>
</dbReference>